<dbReference type="EMBL" id="BNJG01000002">
    <property type="protein sequence ID" value="GHO56210.1"/>
    <property type="molecule type" value="Genomic_DNA"/>
</dbReference>
<dbReference type="Proteomes" id="UP000654345">
    <property type="component" value="Unassembled WGS sequence"/>
</dbReference>
<keyword evidence="3" id="KW-1185">Reference proteome</keyword>
<proteinExistence type="predicted"/>
<organism evidence="2 3">
    <name type="scientific">Ktedonobacter robiniae</name>
    <dbReference type="NCBI Taxonomy" id="2778365"/>
    <lineage>
        <taxon>Bacteria</taxon>
        <taxon>Bacillati</taxon>
        <taxon>Chloroflexota</taxon>
        <taxon>Ktedonobacteria</taxon>
        <taxon>Ktedonobacterales</taxon>
        <taxon>Ktedonobacteraceae</taxon>
        <taxon>Ktedonobacter</taxon>
    </lineage>
</organism>
<dbReference type="RefSeq" id="WP_201372767.1">
    <property type="nucleotide sequence ID" value="NZ_BNJG01000002.1"/>
</dbReference>
<feature type="region of interest" description="Disordered" evidence="1">
    <location>
        <begin position="115"/>
        <end position="135"/>
    </location>
</feature>
<evidence type="ECO:0000313" key="3">
    <source>
        <dbReference type="Proteomes" id="UP000654345"/>
    </source>
</evidence>
<evidence type="ECO:0000256" key="1">
    <source>
        <dbReference type="SAM" id="MobiDB-lite"/>
    </source>
</evidence>
<reference evidence="2 3" key="1">
    <citation type="journal article" date="2021" name="Int. J. Syst. Evol. Microbiol.">
        <title>Reticulibacter mediterranei gen. nov., sp. nov., within the new family Reticulibacteraceae fam. nov., and Ktedonospora formicarum gen. nov., sp. nov., Ktedonobacter robiniae sp. nov., Dictyobacter formicarum sp. nov. and Dictyobacter arantiisoli sp. nov., belonging to the class Ktedonobacteria.</title>
        <authorList>
            <person name="Yabe S."/>
            <person name="Zheng Y."/>
            <person name="Wang C.M."/>
            <person name="Sakai Y."/>
            <person name="Abe K."/>
            <person name="Yokota A."/>
            <person name="Donadio S."/>
            <person name="Cavaletti L."/>
            <person name="Monciardini P."/>
        </authorList>
    </citation>
    <scope>NUCLEOTIDE SEQUENCE [LARGE SCALE GENOMIC DNA]</scope>
    <source>
        <strain evidence="2 3">SOSP1-30</strain>
    </source>
</reference>
<protein>
    <recommendedName>
        <fullName evidence="4">Baseplate assembly protein</fullName>
    </recommendedName>
</protein>
<evidence type="ECO:0008006" key="4">
    <source>
        <dbReference type="Google" id="ProtNLM"/>
    </source>
</evidence>
<accession>A0ABQ3UUW3</accession>
<comment type="caution">
    <text evidence="2">The sequence shown here is derived from an EMBL/GenBank/DDBJ whole genome shotgun (WGS) entry which is preliminary data.</text>
</comment>
<name>A0ABQ3UUW3_9CHLR</name>
<sequence>MITFDQKGQNVQTQYNAERITIYQRIENAIGNFRSPDANRARFLVRLYARYSAILAQSLQGAMLFALGLHTRLEAVNSPTRLVFRHLDTEERALPQDTSITQVYDEAGGEILLLGEPGSSERAGERDKNTPLWVK</sequence>
<gene>
    <name evidence="2" type="ORF">KSB_46850</name>
</gene>
<evidence type="ECO:0000313" key="2">
    <source>
        <dbReference type="EMBL" id="GHO56210.1"/>
    </source>
</evidence>